<organism evidence="2 3">
    <name type="scientific">Tenacibaculum holothuriorum</name>
    <dbReference type="NCBI Taxonomy" id="1635173"/>
    <lineage>
        <taxon>Bacteria</taxon>
        <taxon>Pseudomonadati</taxon>
        <taxon>Bacteroidota</taxon>
        <taxon>Flavobacteriia</taxon>
        <taxon>Flavobacteriales</taxon>
        <taxon>Flavobacteriaceae</taxon>
        <taxon>Tenacibaculum</taxon>
    </lineage>
</organism>
<protein>
    <submittedName>
        <fullName evidence="2">Uncharacterized protein</fullName>
    </submittedName>
</protein>
<dbReference type="Proteomes" id="UP000194221">
    <property type="component" value="Unassembled WGS sequence"/>
</dbReference>
<gene>
    <name evidence="2" type="ORF">WH52_02645</name>
</gene>
<evidence type="ECO:0000256" key="1">
    <source>
        <dbReference type="SAM" id="SignalP"/>
    </source>
</evidence>
<evidence type="ECO:0000313" key="3">
    <source>
        <dbReference type="Proteomes" id="UP000194221"/>
    </source>
</evidence>
<dbReference type="STRING" id="1635173.WH52_02645"/>
<sequence length="177" mass="20978">MNTNKIKNIVLLFTTSLMFFFCHSTFEDADNIPDKEVTYHLNIKKNIFQVIHNSKLLGTNYAILVKFDKMERDTVKKLSFKLTNFGGPIHYKIKNVKILDNYDFEFDLKPTFFKPENSVYEKSDVNYIIEANRSSDYDNHIYIETPWGTRINERDILNIKEPQSFCCGRQCKFNYLN</sequence>
<dbReference type="RefSeq" id="WP_086029363.1">
    <property type="nucleotide sequence ID" value="NZ_LAPZ01000001.1"/>
</dbReference>
<feature type="chain" id="PRO_5013028351" evidence="1">
    <location>
        <begin position="30"/>
        <end position="177"/>
    </location>
</feature>
<keyword evidence="1" id="KW-0732">Signal</keyword>
<evidence type="ECO:0000313" key="2">
    <source>
        <dbReference type="EMBL" id="OSY89548.1"/>
    </source>
</evidence>
<dbReference type="OrthoDB" id="1165055at2"/>
<keyword evidence="3" id="KW-1185">Reference proteome</keyword>
<proteinExistence type="predicted"/>
<name>A0A1Y2PIM6_9FLAO</name>
<reference evidence="2 3" key="1">
    <citation type="submission" date="2015-03" db="EMBL/GenBank/DDBJ databases">
        <title>Genome sequence of Tenacibaculum sp. S2-2, isolated from intestinal microbiota of sea cucumber, Apostichopus japonicas.</title>
        <authorList>
            <person name="Shao Z."/>
            <person name="Wang L."/>
            <person name="Li X."/>
        </authorList>
    </citation>
    <scope>NUCLEOTIDE SEQUENCE [LARGE SCALE GENOMIC DNA]</scope>
    <source>
        <strain evidence="2 3">S2-2</strain>
    </source>
</reference>
<comment type="caution">
    <text evidence="2">The sequence shown here is derived from an EMBL/GenBank/DDBJ whole genome shotgun (WGS) entry which is preliminary data.</text>
</comment>
<feature type="signal peptide" evidence="1">
    <location>
        <begin position="1"/>
        <end position="29"/>
    </location>
</feature>
<dbReference type="EMBL" id="LAPZ01000001">
    <property type="protein sequence ID" value="OSY89548.1"/>
    <property type="molecule type" value="Genomic_DNA"/>
</dbReference>
<dbReference type="AlphaFoldDB" id="A0A1Y2PIM6"/>
<dbReference type="InParanoid" id="A0A1Y2PIM6"/>
<accession>A0A1Y2PIM6</accession>